<dbReference type="Proteomes" id="UP000325081">
    <property type="component" value="Unassembled WGS sequence"/>
</dbReference>
<accession>A0A5A7QCT6</accession>
<proteinExistence type="predicted"/>
<reference evidence="3" key="1">
    <citation type="journal article" date="2019" name="Curr. Biol.">
        <title>Genome Sequence of Striga asiatica Provides Insight into the Evolution of Plant Parasitism.</title>
        <authorList>
            <person name="Yoshida S."/>
            <person name="Kim S."/>
            <person name="Wafula E.K."/>
            <person name="Tanskanen J."/>
            <person name="Kim Y.M."/>
            <person name="Honaas L."/>
            <person name="Yang Z."/>
            <person name="Spallek T."/>
            <person name="Conn C.E."/>
            <person name="Ichihashi Y."/>
            <person name="Cheong K."/>
            <person name="Cui S."/>
            <person name="Der J.P."/>
            <person name="Gundlach H."/>
            <person name="Jiao Y."/>
            <person name="Hori C."/>
            <person name="Ishida J.K."/>
            <person name="Kasahara H."/>
            <person name="Kiba T."/>
            <person name="Kim M.S."/>
            <person name="Koo N."/>
            <person name="Laohavisit A."/>
            <person name="Lee Y.H."/>
            <person name="Lumba S."/>
            <person name="McCourt P."/>
            <person name="Mortimer J.C."/>
            <person name="Mutuku J.M."/>
            <person name="Nomura T."/>
            <person name="Sasaki-Sekimoto Y."/>
            <person name="Seto Y."/>
            <person name="Wang Y."/>
            <person name="Wakatake T."/>
            <person name="Sakakibara H."/>
            <person name="Demura T."/>
            <person name="Yamaguchi S."/>
            <person name="Yoneyama K."/>
            <person name="Manabe R.I."/>
            <person name="Nelson D.C."/>
            <person name="Schulman A.H."/>
            <person name="Timko M.P."/>
            <person name="dePamphilis C.W."/>
            <person name="Choi D."/>
            <person name="Shirasu K."/>
        </authorList>
    </citation>
    <scope>NUCLEOTIDE SEQUENCE [LARGE SCALE GENOMIC DNA]</scope>
    <source>
        <strain evidence="3">cv. UVA1</strain>
    </source>
</reference>
<sequence>MRQRVDTVLSLLPLNLLHVSEHPALGKVLGESVDYEGVRVETRERDELPAITELGDFRNEVHHLLICHSGSIPVEGRGEIVGEHYVRVGRFHAARELGALGEVRARSLHPDEVRGNFVPVETFSGPGQVPIPEQIPHSEPLRNLPSLLVRDTLIPARLPRPLLLSPPPLLRPNPTHPSYLLHHALRKSLQPRRRHPPVLHRLQLRPAFPRRHRLLHHRRQRPAPVRSPQYKLVVPSVDVSLDEIGRHRVRPCHEHRLDPHHIELQPGGHEAVRVLSGGDEHFSGHVAALLGGGGLVLDVDAGGAALNEELAELDGGGGAAEAGVSVGDDGAEVVGGWAGAGAVGAGEGHSGLALLAVVVELGEEEVLDFVGNGVVWVIGEIWAGLVGGGVGGGALPAGDVDCVQSPGLDRVIRTSGRRCPEPDGSLGSAGEFPGGPPHPWRSKGGGLAGIARSSTTPAPRPPQLRIDFLPPLSVWTEKDDAGAMGRGWG</sequence>
<feature type="region of interest" description="Disordered" evidence="1">
    <location>
        <begin position="416"/>
        <end position="465"/>
    </location>
</feature>
<protein>
    <submittedName>
        <fullName evidence="2">Vacuolar protein sorting 26A</fullName>
    </submittedName>
</protein>
<organism evidence="2 3">
    <name type="scientific">Striga asiatica</name>
    <name type="common">Asiatic witchweed</name>
    <name type="synonym">Buchnera asiatica</name>
    <dbReference type="NCBI Taxonomy" id="4170"/>
    <lineage>
        <taxon>Eukaryota</taxon>
        <taxon>Viridiplantae</taxon>
        <taxon>Streptophyta</taxon>
        <taxon>Embryophyta</taxon>
        <taxon>Tracheophyta</taxon>
        <taxon>Spermatophyta</taxon>
        <taxon>Magnoliopsida</taxon>
        <taxon>eudicotyledons</taxon>
        <taxon>Gunneridae</taxon>
        <taxon>Pentapetalae</taxon>
        <taxon>asterids</taxon>
        <taxon>lamiids</taxon>
        <taxon>Lamiales</taxon>
        <taxon>Orobanchaceae</taxon>
        <taxon>Buchnereae</taxon>
        <taxon>Striga</taxon>
    </lineage>
</organism>
<comment type="caution">
    <text evidence="2">The sequence shown here is derived from an EMBL/GenBank/DDBJ whole genome shotgun (WGS) entry which is preliminary data.</text>
</comment>
<evidence type="ECO:0000313" key="2">
    <source>
        <dbReference type="EMBL" id="GER43123.1"/>
    </source>
</evidence>
<dbReference type="EMBL" id="BKCP01006515">
    <property type="protein sequence ID" value="GER43123.1"/>
    <property type="molecule type" value="Genomic_DNA"/>
</dbReference>
<keyword evidence="3" id="KW-1185">Reference proteome</keyword>
<evidence type="ECO:0000313" key="3">
    <source>
        <dbReference type="Proteomes" id="UP000325081"/>
    </source>
</evidence>
<name>A0A5A7QCT6_STRAF</name>
<dbReference type="AlphaFoldDB" id="A0A5A7QCT6"/>
<evidence type="ECO:0000256" key="1">
    <source>
        <dbReference type="SAM" id="MobiDB-lite"/>
    </source>
</evidence>
<gene>
    <name evidence="2" type="ORF">STAS_19955</name>
</gene>